<dbReference type="Proteomes" id="UP000028828">
    <property type="component" value="Unassembled WGS sequence"/>
</dbReference>
<dbReference type="Pfam" id="PF04177">
    <property type="entry name" value="TAP42"/>
    <property type="match status" value="1"/>
</dbReference>
<dbReference type="PANTHER" id="PTHR10933">
    <property type="entry name" value="IMMUNOGLOBULIN-BINDING PROTEIN 1"/>
    <property type="match status" value="1"/>
</dbReference>
<evidence type="ECO:0000313" key="2">
    <source>
        <dbReference type="EMBL" id="KFG37924.1"/>
    </source>
</evidence>
<dbReference type="InterPro" id="IPR007304">
    <property type="entry name" value="TAP46-like"/>
</dbReference>
<dbReference type="InterPro" id="IPR038511">
    <property type="entry name" value="TAP42/TAP46-like_sf"/>
</dbReference>
<dbReference type="EMBL" id="AEYI02001397">
    <property type="protein sequence ID" value="KFG37924.1"/>
    <property type="molecule type" value="Genomic_DNA"/>
</dbReference>
<dbReference type="OrthoDB" id="10261753at2759"/>
<reference evidence="2 3" key="1">
    <citation type="submission" date="2014-03" db="EMBL/GenBank/DDBJ databases">
        <authorList>
            <person name="Sibley D."/>
            <person name="Venepally P."/>
            <person name="Karamycheva S."/>
            <person name="Hadjithomas M."/>
            <person name="Khan A."/>
            <person name="Brunk B."/>
            <person name="Roos D."/>
            <person name="Caler E."/>
            <person name="Lorenzi H."/>
        </authorList>
    </citation>
    <scope>NUCLEOTIDE SEQUENCE [LARGE SCALE GENOMIC DNA]</scope>
    <source>
        <strain evidence="3">p89</strain>
    </source>
</reference>
<dbReference type="AlphaFoldDB" id="A0A086K0K6"/>
<dbReference type="GO" id="GO:0009966">
    <property type="term" value="P:regulation of signal transduction"/>
    <property type="evidence" value="ECO:0007669"/>
    <property type="project" value="InterPro"/>
</dbReference>
<dbReference type="VEuPathDB" id="ToxoDB:TGP89_218250"/>
<dbReference type="GO" id="GO:0051721">
    <property type="term" value="F:protein phosphatase 2A binding"/>
    <property type="evidence" value="ECO:0007669"/>
    <property type="project" value="TreeGrafter"/>
</dbReference>
<evidence type="ECO:0000256" key="1">
    <source>
        <dbReference type="SAM" id="MobiDB-lite"/>
    </source>
</evidence>
<gene>
    <name evidence="2" type="ORF">TGP89_218250</name>
</gene>
<feature type="region of interest" description="Disordered" evidence="1">
    <location>
        <begin position="71"/>
        <end position="90"/>
    </location>
</feature>
<accession>A0A086K0K6</accession>
<proteinExistence type="predicted"/>
<comment type="caution">
    <text evidence="2">The sequence shown here is derived from an EMBL/GenBank/DDBJ whole genome shotgun (WGS) entry which is preliminary data.</text>
</comment>
<feature type="compositionally biased region" description="Basic and acidic residues" evidence="1">
    <location>
        <begin position="480"/>
        <end position="501"/>
    </location>
</feature>
<organism evidence="2 3">
    <name type="scientific">Toxoplasma gondii p89</name>
    <dbReference type="NCBI Taxonomy" id="943119"/>
    <lineage>
        <taxon>Eukaryota</taxon>
        <taxon>Sar</taxon>
        <taxon>Alveolata</taxon>
        <taxon>Apicomplexa</taxon>
        <taxon>Conoidasida</taxon>
        <taxon>Coccidia</taxon>
        <taxon>Eucoccidiorida</taxon>
        <taxon>Eimeriorina</taxon>
        <taxon>Sarcocystidae</taxon>
        <taxon>Toxoplasma</taxon>
    </lineage>
</organism>
<protein>
    <submittedName>
        <fullName evidence="2">TAP42 family protein</fullName>
    </submittedName>
</protein>
<feature type="compositionally biased region" description="Basic and acidic residues" evidence="1">
    <location>
        <begin position="385"/>
        <end position="400"/>
    </location>
</feature>
<evidence type="ECO:0000313" key="3">
    <source>
        <dbReference type="Proteomes" id="UP000028828"/>
    </source>
</evidence>
<sequence>MRFSVEGSEELLAAELRPLQTLPRFSSAPTSRCPLHLNARLRDEQGLSVEARVVQLCPALDQLRRVRTRAGMESVSGSSEAASAGGAGEGAPLSEVTALESLFDYAFERYRSLVDSFSNAFEEEDGDSSSSDPSGDAHMSRAADLLVQLLGKDGLEALQDEGKQPSSTSSPLAVRTETVNKLTLCFKGCARAVEHLSLFSVGEDWDEIATRNLRYLMVPYLLGRLSLECPDLHRRLHALKEAQIFFREFMAGVERLGVCRRDDLRSFDSIVDALQQSADSSEAGPAGFSSFREPGPQSPAARRDELVARAKFEKEVDTKIAALLRKRREAARRGRTEDGDPVDGIDEEEERAFWASLLSRAAAETVTQMGLILREQPLLSMRMQDEGQRRGGLETSDSRMHPSRAAQSSGESARKPWVYTIKDRTDLRRLYREKVFTPGHNLPSMSLAECAAIEMEMEVNQIGAAKPKVVEEYSTAQAQAEREEEKELEERAWDDWKDDNPKGSGNKMRNKG</sequence>
<name>A0A086K0K6_TOXGO</name>
<dbReference type="GO" id="GO:0005829">
    <property type="term" value="C:cytosol"/>
    <property type="evidence" value="ECO:0007669"/>
    <property type="project" value="TreeGrafter"/>
</dbReference>
<dbReference type="PANTHER" id="PTHR10933:SF9">
    <property type="entry name" value="IMMUNOGLOBULIN-BINDING PROTEIN 1"/>
    <property type="match status" value="1"/>
</dbReference>
<feature type="region of interest" description="Disordered" evidence="1">
    <location>
        <begin position="278"/>
        <end position="302"/>
    </location>
</feature>
<dbReference type="Gene3D" id="1.25.40.540">
    <property type="entry name" value="TAP42-like family"/>
    <property type="match status" value="1"/>
</dbReference>
<dbReference type="GO" id="GO:0035303">
    <property type="term" value="P:regulation of dephosphorylation"/>
    <property type="evidence" value="ECO:0007669"/>
    <property type="project" value="TreeGrafter"/>
</dbReference>
<feature type="region of interest" description="Disordered" evidence="1">
    <location>
        <begin position="385"/>
        <end position="413"/>
    </location>
</feature>
<feature type="region of interest" description="Disordered" evidence="1">
    <location>
        <begin position="475"/>
        <end position="512"/>
    </location>
</feature>